<evidence type="ECO:0000313" key="3">
    <source>
        <dbReference type="Proteomes" id="UP000722791"/>
    </source>
</evidence>
<comment type="caution">
    <text evidence="2">The sequence shown here is derived from an EMBL/GenBank/DDBJ whole genome shotgun (WGS) entry which is preliminary data.</text>
</comment>
<reference evidence="2" key="1">
    <citation type="journal article" date="2021" name="Proc. Natl. Acad. Sci. U.S.A.">
        <title>Three genomes in the algal genus Volvox reveal the fate of a haploid sex-determining region after a transition to homothallism.</title>
        <authorList>
            <person name="Yamamoto K."/>
            <person name="Hamaji T."/>
            <person name="Kawai-Toyooka H."/>
            <person name="Matsuzaki R."/>
            <person name="Takahashi F."/>
            <person name="Nishimura Y."/>
            <person name="Kawachi M."/>
            <person name="Noguchi H."/>
            <person name="Minakuchi Y."/>
            <person name="Umen J.G."/>
            <person name="Toyoda A."/>
            <person name="Nozaki H."/>
        </authorList>
    </citation>
    <scope>NUCLEOTIDE SEQUENCE</scope>
    <source>
        <strain evidence="2">NIES-3785</strain>
    </source>
</reference>
<evidence type="ECO:0000256" key="1">
    <source>
        <dbReference type="SAM" id="MobiDB-lite"/>
    </source>
</evidence>
<dbReference type="EMBL" id="BNCQ01000014">
    <property type="protein sequence ID" value="GIM03532.1"/>
    <property type="molecule type" value="Genomic_DNA"/>
</dbReference>
<feature type="compositionally biased region" description="Basic and acidic residues" evidence="1">
    <location>
        <begin position="211"/>
        <end position="233"/>
    </location>
</feature>
<dbReference type="Proteomes" id="UP000722791">
    <property type="component" value="Unassembled WGS sequence"/>
</dbReference>
<feature type="non-terminal residue" evidence="2">
    <location>
        <position position="1"/>
    </location>
</feature>
<accession>A0A8J4GB15</accession>
<protein>
    <submittedName>
        <fullName evidence="2">Uncharacterized protein</fullName>
    </submittedName>
</protein>
<name>A0A8J4GB15_9CHLO</name>
<evidence type="ECO:0000313" key="2">
    <source>
        <dbReference type="EMBL" id="GIM03532.1"/>
    </source>
</evidence>
<sequence>MFGVLNMPEGAAATGRMQHFHKVFTHQYIVKLSQAAPLWVLIPSFDHTAHVPEQRLVTGPALLDMYERRNLCPATLLVGLQARANLPLPACVFRPLELLLELLDANLPYRPLTPEDVDRGTMPPDWCQPMQILVAAAASGRVRCGKAPSLTLPSPASGDVSERFFGTRRYLTAELAAGAGSGWASDEGVAVSSGAVKHMDPHSPAGSESGDSQHHVQQLEEQHRLRQEEGGGG</sequence>
<dbReference type="AlphaFoldDB" id="A0A8J4GB15"/>
<feature type="region of interest" description="Disordered" evidence="1">
    <location>
        <begin position="192"/>
        <end position="233"/>
    </location>
</feature>
<gene>
    <name evidence="2" type="ORF">Vretimale_8288</name>
</gene>
<organism evidence="2 3">
    <name type="scientific">Volvox reticuliferus</name>
    <dbReference type="NCBI Taxonomy" id="1737510"/>
    <lineage>
        <taxon>Eukaryota</taxon>
        <taxon>Viridiplantae</taxon>
        <taxon>Chlorophyta</taxon>
        <taxon>core chlorophytes</taxon>
        <taxon>Chlorophyceae</taxon>
        <taxon>CS clade</taxon>
        <taxon>Chlamydomonadales</taxon>
        <taxon>Volvocaceae</taxon>
        <taxon>Volvox</taxon>
    </lineage>
</organism>
<proteinExistence type="predicted"/>